<keyword evidence="4 10" id="KW-0808">Transferase</keyword>
<name>A0A4S3LY07_9FLAO</name>
<keyword evidence="13" id="KW-1185">Reference proteome</keyword>
<dbReference type="Pfam" id="PF02424">
    <property type="entry name" value="ApbE"/>
    <property type="match status" value="1"/>
</dbReference>
<keyword evidence="6 10" id="KW-0274">FAD</keyword>
<keyword evidence="7 10" id="KW-0460">Magnesium</keyword>
<comment type="similarity">
    <text evidence="10">Belongs to the ApbE family.</text>
</comment>
<dbReference type="OrthoDB" id="9778595at2"/>
<dbReference type="GO" id="GO:0046872">
    <property type="term" value="F:metal ion binding"/>
    <property type="evidence" value="ECO:0007669"/>
    <property type="project" value="UniProtKB-UniRule"/>
</dbReference>
<dbReference type="PANTHER" id="PTHR30040:SF2">
    <property type="entry name" value="FAD:PROTEIN FMN TRANSFERASE"/>
    <property type="match status" value="1"/>
</dbReference>
<evidence type="ECO:0000256" key="6">
    <source>
        <dbReference type="ARBA" id="ARBA00022827"/>
    </source>
</evidence>
<dbReference type="AlphaFoldDB" id="A0A4S3LY07"/>
<evidence type="ECO:0000256" key="4">
    <source>
        <dbReference type="ARBA" id="ARBA00022679"/>
    </source>
</evidence>
<evidence type="ECO:0000256" key="5">
    <source>
        <dbReference type="ARBA" id="ARBA00022723"/>
    </source>
</evidence>
<dbReference type="PANTHER" id="PTHR30040">
    <property type="entry name" value="THIAMINE BIOSYNTHESIS LIPOPROTEIN APBE"/>
    <property type="match status" value="1"/>
</dbReference>
<keyword evidence="5 10" id="KW-0479">Metal-binding</keyword>
<comment type="catalytic activity">
    <reaction evidence="9 10">
        <text>L-threonyl-[protein] + FAD = FMN-L-threonyl-[protein] + AMP + H(+)</text>
        <dbReference type="Rhea" id="RHEA:36847"/>
        <dbReference type="Rhea" id="RHEA-COMP:11060"/>
        <dbReference type="Rhea" id="RHEA-COMP:11061"/>
        <dbReference type="ChEBI" id="CHEBI:15378"/>
        <dbReference type="ChEBI" id="CHEBI:30013"/>
        <dbReference type="ChEBI" id="CHEBI:57692"/>
        <dbReference type="ChEBI" id="CHEBI:74257"/>
        <dbReference type="ChEBI" id="CHEBI:456215"/>
        <dbReference type="EC" id="2.7.1.180"/>
    </reaction>
</comment>
<evidence type="ECO:0000256" key="3">
    <source>
        <dbReference type="ARBA" id="ARBA00022630"/>
    </source>
</evidence>
<dbReference type="Gene3D" id="3.10.520.10">
    <property type="entry name" value="ApbE-like domains"/>
    <property type="match status" value="1"/>
</dbReference>
<proteinExistence type="inferred from homology"/>
<evidence type="ECO:0000313" key="12">
    <source>
        <dbReference type="EMBL" id="THD66316.1"/>
    </source>
</evidence>
<dbReference type="Proteomes" id="UP000305939">
    <property type="component" value="Unassembled WGS sequence"/>
</dbReference>
<organism evidence="12 13">
    <name type="scientific">Robertkochia marina</name>
    <dbReference type="NCBI Taxonomy" id="1227945"/>
    <lineage>
        <taxon>Bacteria</taxon>
        <taxon>Pseudomonadati</taxon>
        <taxon>Bacteroidota</taxon>
        <taxon>Flavobacteriia</taxon>
        <taxon>Flavobacteriales</taxon>
        <taxon>Flavobacteriaceae</taxon>
        <taxon>Robertkochia</taxon>
    </lineage>
</organism>
<evidence type="ECO:0000313" key="13">
    <source>
        <dbReference type="Proteomes" id="UP000305939"/>
    </source>
</evidence>
<dbReference type="InterPro" id="IPR003374">
    <property type="entry name" value="ApbE-like_sf"/>
</dbReference>
<feature type="binding site" evidence="11">
    <location>
        <position position="175"/>
    </location>
    <ligand>
        <name>Mg(2+)</name>
        <dbReference type="ChEBI" id="CHEBI:18420"/>
    </ligand>
</feature>
<dbReference type="InterPro" id="IPR024932">
    <property type="entry name" value="ApbE"/>
</dbReference>
<keyword evidence="3 10" id="KW-0285">Flavoprotein</keyword>
<evidence type="ECO:0000256" key="7">
    <source>
        <dbReference type="ARBA" id="ARBA00022842"/>
    </source>
</evidence>
<feature type="binding site" evidence="11">
    <location>
        <position position="298"/>
    </location>
    <ligand>
        <name>Mg(2+)</name>
        <dbReference type="ChEBI" id="CHEBI:18420"/>
    </ligand>
</feature>
<reference evidence="12 13" key="1">
    <citation type="submission" date="2019-04" db="EMBL/GenBank/DDBJ databases">
        <title>Draft genome sequence of Robertkochia marina CC-AMO-30D.</title>
        <authorList>
            <person name="Hameed A."/>
            <person name="Lin S.-Y."/>
            <person name="Shahina M."/>
            <person name="Lai W.-A."/>
            <person name="Young C.-C."/>
        </authorList>
    </citation>
    <scope>NUCLEOTIDE SEQUENCE [LARGE SCALE GENOMIC DNA]</scope>
    <source>
        <strain evidence="12 13">CC-AMO-30D</strain>
    </source>
</reference>
<evidence type="ECO:0000256" key="10">
    <source>
        <dbReference type="PIRNR" id="PIRNR006268"/>
    </source>
</evidence>
<sequence>MGLLRSASKLFLIICTLVLTSHCTQPEASITHRTEKGKALGTTYTVIYEVPSDTVSYLEDIEAVFEQINASMSTYLPDSDISRINKGDTLVKVDDNFVEVFDKAREVWETTDGVFDPTVGALVNAWGFGPEKAISDLDSVSVDSILEFTGMEKVALNDNRQVVKEHPALYLDFNALAKGFCVDMVGRMLDSRGVENYLVEIGGEILAKGRNTVKDKSWVVAVDDPLQEEGDRKLISKLTLENRAMATSGNYRKYRVDEITGERYVHTIDPRAGYPFRSKVLSASVLASTCMEADAYATAFMGMNLEEIKATLEKTSGIDVYIISVNDDGIQEFRTAGFERLVIKD</sequence>
<feature type="binding site" evidence="11">
    <location>
        <position position="294"/>
    </location>
    <ligand>
        <name>Mg(2+)</name>
        <dbReference type="ChEBI" id="CHEBI:18420"/>
    </ligand>
</feature>
<dbReference type="PIRSF" id="PIRSF006268">
    <property type="entry name" value="ApbE"/>
    <property type="match status" value="1"/>
</dbReference>
<evidence type="ECO:0000256" key="8">
    <source>
        <dbReference type="ARBA" id="ARBA00031306"/>
    </source>
</evidence>
<accession>A0A4S3LY07</accession>
<dbReference type="EC" id="2.7.1.180" evidence="1 10"/>
<evidence type="ECO:0000256" key="9">
    <source>
        <dbReference type="ARBA" id="ARBA00048540"/>
    </source>
</evidence>
<evidence type="ECO:0000256" key="1">
    <source>
        <dbReference type="ARBA" id="ARBA00011955"/>
    </source>
</evidence>
<dbReference type="EMBL" id="SSMC01000003">
    <property type="protein sequence ID" value="THD66316.1"/>
    <property type="molecule type" value="Genomic_DNA"/>
</dbReference>
<evidence type="ECO:0000256" key="2">
    <source>
        <dbReference type="ARBA" id="ARBA00016337"/>
    </source>
</evidence>
<gene>
    <name evidence="12" type="ORF">E7Z59_10905</name>
</gene>
<protein>
    <recommendedName>
        <fullName evidence="2 10">FAD:protein FMN transferase</fullName>
        <ecNumber evidence="1 10">2.7.1.180</ecNumber>
    </recommendedName>
    <alternativeName>
        <fullName evidence="8 10">Flavin transferase</fullName>
    </alternativeName>
</protein>
<comment type="caution">
    <text evidence="12">The sequence shown here is derived from an EMBL/GenBank/DDBJ whole genome shotgun (WGS) entry which is preliminary data.</text>
</comment>
<dbReference type="GO" id="GO:0016740">
    <property type="term" value="F:transferase activity"/>
    <property type="evidence" value="ECO:0007669"/>
    <property type="project" value="UniProtKB-UniRule"/>
</dbReference>
<evidence type="ECO:0000256" key="11">
    <source>
        <dbReference type="PIRSR" id="PIRSR006268-2"/>
    </source>
</evidence>
<dbReference type="SUPFAM" id="SSF143631">
    <property type="entry name" value="ApbE-like"/>
    <property type="match status" value="1"/>
</dbReference>
<comment type="cofactor">
    <cofactor evidence="11">
        <name>Mg(2+)</name>
        <dbReference type="ChEBI" id="CHEBI:18420"/>
    </cofactor>
    <cofactor evidence="11">
        <name>Mn(2+)</name>
        <dbReference type="ChEBI" id="CHEBI:29035"/>
    </cofactor>
    <text evidence="11">Magnesium. Can also use manganese.</text>
</comment>